<dbReference type="PANTHER" id="PTHR11070">
    <property type="entry name" value="UVRD / RECB / PCRA DNA HELICASE FAMILY MEMBER"/>
    <property type="match status" value="1"/>
</dbReference>
<dbReference type="AlphaFoldDB" id="A0AAU7WFV8"/>
<reference evidence="7" key="1">
    <citation type="submission" date="2024-06" db="EMBL/GenBank/DDBJ databases">
        <authorList>
            <person name="Huang C.H."/>
            <person name="Ting Y.S."/>
            <person name="Cheng Y.H."/>
        </authorList>
    </citation>
    <scope>NUCLEOTIDE SEQUENCE</scope>
    <source>
        <strain evidence="7">TCI803</strain>
    </source>
</reference>
<dbReference type="GO" id="GO:0043138">
    <property type="term" value="F:3'-5' DNA helicase activity"/>
    <property type="evidence" value="ECO:0007669"/>
    <property type="project" value="TreeGrafter"/>
</dbReference>
<evidence type="ECO:0000259" key="5">
    <source>
        <dbReference type="Pfam" id="PF00580"/>
    </source>
</evidence>
<keyword evidence="1" id="KW-0547">Nucleotide-binding</keyword>
<dbReference type="GO" id="GO:0005524">
    <property type="term" value="F:ATP binding"/>
    <property type="evidence" value="ECO:0007669"/>
    <property type="project" value="UniProtKB-KW"/>
</dbReference>
<accession>A0AAU7WFV8</accession>
<dbReference type="GO" id="GO:0003677">
    <property type="term" value="F:DNA binding"/>
    <property type="evidence" value="ECO:0007669"/>
    <property type="project" value="InterPro"/>
</dbReference>
<dbReference type="GeneID" id="93260967"/>
<evidence type="ECO:0000256" key="1">
    <source>
        <dbReference type="ARBA" id="ARBA00022741"/>
    </source>
</evidence>
<dbReference type="RefSeq" id="WP_350346345.1">
    <property type="nucleotide sequence ID" value="NZ_CP158453.1"/>
</dbReference>
<feature type="domain" description="UvrD-like helicase ATP-binding" evidence="5">
    <location>
        <begin position="7"/>
        <end position="51"/>
    </location>
</feature>
<evidence type="ECO:0000256" key="4">
    <source>
        <dbReference type="ARBA" id="ARBA00022840"/>
    </source>
</evidence>
<dbReference type="GO" id="GO:0016787">
    <property type="term" value="F:hydrolase activity"/>
    <property type="evidence" value="ECO:0007669"/>
    <property type="project" value="UniProtKB-KW"/>
</dbReference>
<keyword evidence="4" id="KW-0067">ATP-binding</keyword>
<dbReference type="EMBL" id="CP158453">
    <property type="protein sequence ID" value="XBX97769.1"/>
    <property type="molecule type" value="Genomic_DNA"/>
</dbReference>
<dbReference type="InterPro" id="IPR000212">
    <property type="entry name" value="DNA_helicase_UvrD/REP"/>
</dbReference>
<proteinExistence type="predicted"/>
<dbReference type="GO" id="GO:0005829">
    <property type="term" value="C:cytosol"/>
    <property type="evidence" value="ECO:0007669"/>
    <property type="project" value="TreeGrafter"/>
</dbReference>
<dbReference type="GO" id="GO:0000725">
    <property type="term" value="P:recombinational repair"/>
    <property type="evidence" value="ECO:0007669"/>
    <property type="project" value="TreeGrafter"/>
</dbReference>
<keyword evidence="3" id="KW-0347">Helicase</keyword>
<feature type="domain" description="(+)RNA virus helicase C-terminal" evidence="6">
    <location>
        <begin position="115"/>
        <end position="353"/>
    </location>
</feature>
<dbReference type="InterPro" id="IPR027351">
    <property type="entry name" value="(+)RNA_virus_helicase_core_dom"/>
</dbReference>
<sequence length="355" mass="41236">MQYVKRIIQAGAGTGKTKLLIDNALQLVNQGKVLYLTYTKNNLKSMKQDIILQEGIVPQKVVCKTWQEFLYNELAKPYRKMAEMPKIEGLDFRVEGKIPRRRGVTKDSFLYYFNSKNELYSERLAQFCCKVNEIVDGKVFNRLQKIYTTILIDEIQDMNGYDLDILHCIYNLDCNVIIVGDNRQATYSTNHSRRHTQYKNDKIFNFFRQVMGVHEIEKLEICYRCNQEICDFVNQLFENLNLTSARTEILSKENGIFIIKTVDELVAYIHRYMPTILSYNKNGLKKIETLELEVYPETMTFGSSKGLTRDRVLILPTAEMKKHALGKNFNLSPTTLAKYYVAVTRARNSVAIYVG</sequence>
<dbReference type="InterPro" id="IPR027417">
    <property type="entry name" value="P-loop_NTPase"/>
</dbReference>
<dbReference type="SUPFAM" id="SSF52540">
    <property type="entry name" value="P-loop containing nucleoside triphosphate hydrolases"/>
    <property type="match status" value="1"/>
</dbReference>
<dbReference type="Pfam" id="PF00580">
    <property type="entry name" value="UvrD-helicase"/>
    <property type="match status" value="1"/>
</dbReference>
<evidence type="ECO:0000256" key="2">
    <source>
        <dbReference type="ARBA" id="ARBA00022801"/>
    </source>
</evidence>
<protein>
    <submittedName>
        <fullName evidence="7">UvrD-helicase domain-containing protein</fullName>
    </submittedName>
</protein>
<gene>
    <name evidence="7" type="ORF">ABR335_15160</name>
</gene>
<organism evidence="7">
    <name type="scientific">Heyndrickxia faecalis</name>
    <dbReference type="NCBI Taxonomy" id="2824910"/>
    <lineage>
        <taxon>Bacteria</taxon>
        <taxon>Bacillati</taxon>
        <taxon>Bacillota</taxon>
        <taxon>Bacilli</taxon>
        <taxon>Bacillales</taxon>
        <taxon>Bacillaceae</taxon>
        <taxon>Heyndrickxia</taxon>
    </lineage>
</organism>
<evidence type="ECO:0000259" key="6">
    <source>
        <dbReference type="Pfam" id="PF01443"/>
    </source>
</evidence>
<dbReference type="Gene3D" id="3.40.50.300">
    <property type="entry name" value="P-loop containing nucleotide triphosphate hydrolases"/>
    <property type="match status" value="1"/>
</dbReference>
<name>A0AAU7WFV8_9BACI</name>
<keyword evidence="2" id="KW-0378">Hydrolase</keyword>
<evidence type="ECO:0000313" key="7">
    <source>
        <dbReference type="EMBL" id="XBX97769.1"/>
    </source>
</evidence>
<evidence type="ECO:0000256" key="3">
    <source>
        <dbReference type="ARBA" id="ARBA00022806"/>
    </source>
</evidence>
<dbReference type="Pfam" id="PF01443">
    <property type="entry name" value="Viral_helicase1"/>
    <property type="match status" value="1"/>
</dbReference>
<dbReference type="PANTHER" id="PTHR11070:SF67">
    <property type="entry name" value="DNA 3'-5' HELICASE"/>
    <property type="match status" value="1"/>
</dbReference>
<dbReference type="InterPro" id="IPR014016">
    <property type="entry name" value="UvrD-like_ATP-bd"/>
</dbReference>